<evidence type="ECO:0000313" key="3">
    <source>
        <dbReference type="EMBL" id="GAH26235.1"/>
    </source>
</evidence>
<dbReference type="GO" id="GO:0008235">
    <property type="term" value="F:metalloexopeptidase activity"/>
    <property type="evidence" value="ECO:0007669"/>
    <property type="project" value="InterPro"/>
</dbReference>
<reference evidence="3" key="1">
    <citation type="journal article" date="2014" name="Front. Microbiol.">
        <title>High frequency of phylogenetically diverse reductive dehalogenase-homologous genes in deep subseafloor sedimentary metagenomes.</title>
        <authorList>
            <person name="Kawai M."/>
            <person name="Futagami T."/>
            <person name="Toyoda A."/>
            <person name="Takaki Y."/>
            <person name="Nishi S."/>
            <person name="Hori S."/>
            <person name="Arai W."/>
            <person name="Tsubouchi T."/>
            <person name="Morono Y."/>
            <person name="Uchiyama I."/>
            <person name="Ito T."/>
            <person name="Fujiyama A."/>
            <person name="Inagaki F."/>
            <person name="Takami H."/>
        </authorList>
    </citation>
    <scope>NUCLEOTIDE SEQUENCE</scope>
    <source>
        <strain evidence="3">Expedition CK06-06</strain>
    </source>
</reference>
<feature type="transmembrane region" description="Helical" evidence="1">
    <location>
        <begin position="92"/>
        <end position="117"/>
    </location>
</feature>
<accession>X1F0X8</accession>
<evidence type="ECO:0000259" key="2">
    <source>
        <dbReference type="Pfam" id="PF04389"/>
    </source>
</evidence>
<keyword evidence="1" id="KW-0812">Transmembrane</keyword>
<proteinExistence type="predicted"/>
<feature type="transmembrane region" description="Helical" evidence="1">
    <location>
        <begin position="123"/>
        <end position="145"/>
    </location>
</feature>
<feature type="transmembrane region" description="Helical" evidence="1">
    <location>
        <begin position="12"/>
        <end position="33"/>
    </location>
</feature>
<feature type="non-terminal residue" evidence="3">
    <location>
        <position position="285"/>
    </location>
</feature>
<dbReference type="Gene3D" id="3.40.630.10">
    <property type="entry name" value="Zn peptidases"/>
    <property type="match status" value="1"/>
</dbReference>
<dbReference type="InterPro" id="IPR045175">
    <property type="entry name" value="M28_fam"/>
</dbReference>
<evidence type="ECO:0000256" key="1">
    <source>
        <dbReference type="SAM" id="Phobius"/>
    </source>
</evidence>
<dbReference type="EMBL" id="BARU01003678">
    <property type="protein sequence ID" value="GAH26235.1"/>
    <property type="molecule type" value="Genomic_DNA"/>
</dbReference>
<keyword evidence="1" id="KW-0472">Membrane</keyword>
<protein>
    <recommendedName>
        <fullName evidence="2">Peptidase M28 domain-containing protein</fullName>
    </recommendedName>
</protein>
<dbReference type="Pfam" id="PF04389">
    <property type="entry name" value="Peptidase_M28"/>
    <property type="match status" value="1"/>
</dbReference>
<dbReference type="AlphaFoldDB" id="X1F0X8"/>
<feature type="non-terminal residue" evidence="3">
    <location>
        <position position="1"/>
    </location>
</feature>
<dbReference type="SUPFAM" id="SSF53187">
    <property type="entry name" value="Zn-dependent exopeptidases"/>
    <property type="match status" value="1"/>
</dbReference>
<dbReference type="PANTHER" id="PTHR12147">
    <property type="entry name" value="METALLOPEPTIDASE M28 FAMILY MEMBER"/>
    <property type="match status" value="1"/>
</dbReference>
<keyword evidence="1" id="KW-1133">Transmembrane helix</keyword>
<dbReference type="GO" id="GO:0006508">
    <property type="term" value="P:proteolysis"/>
    <property type="evidence" value="ECO:0007669"/>
    <property type="project" value="InterPro"/>
</dbReference>
<dbReference type="InterPro" id="IPR007484">
    <property type="entry name" value="Peptidase_M28"/>
</dbReference>
<feature type="domain" description="Peptidase M28" evidence="2">
    <location>
        <begin position="150"/>
        <end position="282"/>
    </location>
</feature>
<sequence>IDINIISLNASINIIFLLIAITLIVITISYFILEVMKYHEIFDFLFPKRESQNVIGTINPKNEVKNIIIFSAHQDSAFEFNTFYYLKRFGQIIINIGYLAVGIVFIAIILKLVFFLLSIEQPILFLVFGIIFIFFVPIIIVYVFFHSSKPVLGAFDNLSGVAIVLGIGKYLSENKDNSEIFPKHTRVQLLSFAGEESGLRGAKRYVKKHYDELLSSGTTVVNMDSIAKKDIIVIHDREPGIGAKHNPDVFEPLLGIAKKVNLKVKLMPLPFGATDAAAFSKKIFP</sequence>
<dbReference type="PANTHER" id="PTHR12147:SF26">
    <property type="entry name" value="PEPTIDASE M28 DOMAIN-CONTAINING PROTEIN"/>
    <property type="match status" value="1"/>
</dbReference>
<name>X1F0X8_9ZZZZ</name>
<organism evidence="3">
    <name type="scientific">marine sediment metagenome</name>
    <dbReference type="NCBI Taxonomy" id="412755"/>
    <lineage>
        <taxon>unclassified sequences</taxon>
        <taxon>metagenomes</taxon>
        <taxon>ecological metagenomes</taxon>
    </lineage>
</organism>
<comment type="caution">
    <text evidence="3">The sequence shown here is derived from an EMBL/GenBank/DDBJ whole genome shotgun (WGS) entry which is preliminary data.</text>
</comment>
<gene>
    <name evidence="3" type="ORF">S03H2_07819</name>
</gene>